<dbReference type="GO" id="GO:0061630">
    <property type="term" value="F:ubiquitin protein ligase activity"/>
    <property type="evidence" value="ECO:0007669"/>
    <property type="project" value="InterPro"/>
</dbReference>
<feature type="compositionally biased region" description="Pro residues" evidence="2">
    <location>
        <begin position="395"/>
        <end position="405"/>
    </location>
</feature>
<dbReference type="PROSITE" id="PS50089">
    <property type="entry name" value="ZF_RING_2"/>
    <property type="match status" value="1"/>
</dbReference>
<dbReference type="eggNOG" id="KOG2231">
    <property type="taxonomic scope" value="Eukaryota"/>
</dbReference>
<feature type="compositionally biased region" description="Basic and acidic residues" evidence="2">
    <location>
        <begin position="323"/>
        <end position="334"/>
    </location>
</feature>
<organism evidence="4 5">
    <name type="scientific">Heterobasidion irregulare (strain TC 32-1)</name>
    <dbReference type="NCBI Taxonomy" id="747525"/>
    <lineage>
        <taxon>Eukaryota</taxon>
        <taxon>Fungi</taxon>
        <taxon>Dikarya</taxon>
        <taxon>Basidiomycota</taxon>
        <taxon>Agaricomycotina</taxon>
        <taxon>Agaricomycetes</taxon>
        <taxon>Russulales</taxon>
        <taxon>Bondarzewiaceae</taxon>
        <taxon>Heterobasidion</taxon>
        <taxon>Heterobasidion annosum species complex</taxon>
    </lineage>
</organism>
<dbReference type="InParanoid" id="W4KLQ6"/>
<dbReference type="InterPro" id="IPR013087">
    <property type="entry name" value="Znf_C2H2_type"/>
</dbReference>
<dbReference type="RefSeq" id="XP_009543035.1">
    <property type="nucleotide sequence ID" value="XM_009544740.1"/>
</dbReference>
<sequence>MPDTATQNSASQKAQRGRRTNKRGRNGGPGSAPTPGAQAKTEGAPRANGAQAVEAASGEDPKDAEIDDSLICWICAEPVKYYSVSECNHRTCHVCVLRLRALYKKLDCTFCKESQPSVIFTVSADRPFSSYSPTDIPHKDFKLSIFFETPEMMEETLVLLRFNCPESTCEHVAQGWNDLKLHVRAVHGKLMCDLCLRNKKVFAHEHALYTPNQLAIHLPSIPHPHRKGAPPEQVEGGVHPLCEFCRECFSGDDELYKHMRERHEECFICKRNEVRDQYFKNYDALEKHFDHAHHPCPNSSCQQRKFVVFGSLLDLQAHMVEEHGADMSSRDKKAASRINVEFQEVNGGRRRGAREREPPPGSQPPGPARSGNSRRDRFAGHLTVEGDTHGSSPGPSRPASPPPADMDPATAECDIFLHAAAVVPLTGVPSGNMRRCSRG</sequence>
<feature type="compositionally biased region" description="Basic residues" evidence="2">
    <location>
        <begin position="15"/>
        <end position="25"/>
    </location>
</feature>
<dbReference type="Proteomes" id="UP000030671">
    <property type="component" value="Unassembled WGS sequence"/>
</dbReference>
<name>W4KLQ6_HETIT</name>
<dbReference type="AlphaFoldDB" id="W4KLQ6"/>
<dbReference type="Gene3D" id="3.30.40.10">
    <property type="entry name" value="Zinc/RING finger domain, C3HC4 (zinc finger)"/>
    <property type="match status" value="1"/>
</dbReference>
<dbReference type="SUPFAM" id="SSF57850">
    <property type="entry name" value="RING/U-box"/>
    <property type="match status" value="1"/>
</dbReference>
<dbReference type="GO" id="GO:0008270">
    <property type="term" value="F:zinc ion binding"/>
    <property type="evidence" value="ECO:0007669"/>
    <property type="project" value="UniProtKB-KW"/>
</dbReference>
<keyword evidence="1" id="KW-0862">Zinc</keyword>
<feature type="region of interest" description="Disordered" evidence="2">
    <location>
        <begin position="323"/>
        <end position="411"/>
    </location>
</feature>
<dbReference type="STRING" id="747525.W4KLQ6"/>
<dbReference type="Pfam" id="PF23230">
    <property type="entry name" value="zf-C2H2_13"/>
    <property type="match status" value="1"/>
</dbReference>
<evidence type="ECO:0000259" key="3">
    <source>
        <dbReference type="PROSITE" id="PS50089"/>
    </source>
</evidence>
<evidence type="ECO:0000313" key="5">
    <source>
        <dbReference type="Proteomes" id="UP000030671"/>
    </source>
</evidence>
<reference evidence="4 5" key="1">
    <citation type="journal article" date="2012" name="New Phytol.">
        <title>Insight into trade-off between wood decay and parasitism from the genome of a fungal forest pathogen.</title>
        <authorList>
            <person name="Olson A."/>
            <person name="Aerts A."/>
            <person name="Asiegbu F."/>
            <person name="Belbahri L."/>
            <person name="Bouzid O."/>
            <person name="Broberg A."/>
            <person name="Canback B."/>
            <person name="Coutinho P.M."/>
            <person name="Cullen D."/>
            <person name="Dalman K."/>
            <person name="Deflorio G."/>
            <person name="van Diepen L.T."/>
            <person name="Dunand C."/>
            <person name="Duplessis S."/>
            <person name="Durling M."/>
            <person name="Gonthier P."/>
            <person name="Grimwood J."/>
            <person name="Fossdal C.G."/>
            <person name="Hansson D."/>
            <person name="Henrissat B."/>
            <person name="Hietala A."/>
            <person name="Himmelstrand K."/>
            <person name="Hoffmeister D."/>
            <person name="Hogberg N."/>
            <person name="James T.Y."/>
            <person name="Karlsson M."/>
            <person name="Kohler A."/>
            <person name="Kues U."/>
            <person name="Lee Y.H."/>
            <person name="Lin Y.C."/>
            <person name="Lind M."/>
            <person name="Lindquist E."/>
            <person name="Lombard V."/>
            <person name="Lucas S."/>
            <person name="Lunden K."/>
            <person name="Morin E."/>
            <person name="Murat C."/>
            <person name="Park J."/>
            <person name="Raffaello T."/>
            <person name="Rouze P."/>
            <person name="Salamov A."/>
            <person name="Schmutz J."/>
            <person name="Solheim H."/>
            <person name="Stahlberg J."/>
            <person name="Velez H."/>
            <person name="de Vries R.P."/>
            <person name="Wiebenga A."/>
            <person name="Woodward S."/>
            <person name="Yakovlev I."/>
            <person name="Garbelotto M."/>
            <person name="Martin F."/>
            <person name="Grigoriev I.V."/>
            <person name="Stenlid J."/>
        </authorList>
    </citation>
    <scope>NUCLEOTIDE SEQUENCE [LARGE SCALE GENOMIC DNA]</scope>
    <source>
        <strain evidence="4 5">TC 32-1</strain>
    </source>
</reference>
<dbReference type="HOGENOM" id="CLU_050881_0_0_1"/>
<gene>
    <name evidence="4" type="ORF">HETIRDRAFT_310568</name>
</gene>
<keyword evidence="1" id="KW-0479">Metal-binding</keyword>
<dbReference type="KEGG" id="hir:HETIRDRAFT_310568"/>
<evidence type="ECO:0000313" key="4">
    <source>
        <dbReference type="EMBL" id="ETW86280.1"/>
    </source>
</evidence>
<dbReference type="OrthoDB" id="3838338at2759"/>
<dbReference type="GO" id="GO:0043022">
    <property type="term" value="F:ribosome binding"/>
    <property type="evidence" value="ECO:0007669"/>
    <property type="project" value="TreeGrafter"/>
</dbReference>
<dbReference type="Pfam" id="PF25447">
    <property type="entry name" value="RING_ZNF598"/>
    <property type="match status" value="1"/>
</dbReference>
<dbReference type="PANTHER" id="PTHR22938">
    <property type="entry name" value="ZINC FINGER PROTEIN 598"/>
    <property type="match status" value="1"/>
</dbReference>
<dbReference type="SMART" id="SM00355">
    <property type="entry name" value="ZnF_C2H2"/>
    <property type="match status" value="4"/>
</dbReference>
<feature type="compositionally biased region" description="Polar residues" evidence="2">
    <location>
        <begin position="1"/>
        <end position="14"/>
    </location>
</feature>
<dbReference type="GeneID" id="20669787"/>
<dbReference type="GO" id="GO:0072344">
    <property type="term" value="P:rescue of stalled ribosome"/>
    <property type="evidence" value="ECO:0007669"/>
    <property type="project" value="InterPro"/>
</dbReference>
<protein>
    <recommendedName>
        <fullName evidence="3">RING-type domain-containing protein</fullName>
    </recommendedName>
</protein>
<dbReference type="EMBL" id="KI925455">
    <property type="protein sequence ID" value="ETW86280.1"/>
    <property type="molecule type" value="Genomic_DNA"/>
</dbReference>
<keyword evidence="1" id="KW-0863">Zinc-finger</keyword>
<feature type="compositionally biased region" description="Basic and acidic residues" evidence="2">
    <location>
        <begin position="373"/>
        <end position="388"/>
    </location>
</feature>
<dbReference type="GO" id="GO:0016567">
    <property type="term" value="P:protein ubiquitination"/>
    <property type="evidence" value="ECO:0007669"/>
    <property type="project" value="TreeGrafter"/>
</dbReference>
<dbReference type="InterPro" id="IPR001841">
    <property type="entry name" value="Znf_RING"/>
</dbReference>
<keyword evidence="5" id="KW-1185">Reference proteome</keyword>
<evidence type="ECO:0000256" key="2">
    <source>
        <dbReference type="SAM" id="MobiDB-lite"/>
    </source>
</evidence>
<evidence type="ECO:0000256" key="1">
    <source>
        <dbReference type="PROSITE-ProRule" id="PRU00175"/>
    </source>
</evidence>
<dbReference type="PROSITE" id="PS00028">
    <property type="entry name" value="ZINC_FINGER_C2H2_1"/>
    <property type="match status" value="1"/>
</dbReference>
<dbReference type="InterPro" id="IPR044288">
    <property type="entry name" value="ZNF598/HEL2"/>
</dbReference>
<proteinExistence type="predicted"/>
<feature type="region of interest" description="Disordered" evidence="2">
    <location>
        <begin position="1"/>
        <end position="62"/>
    </location>
</feature>
<dbReference type="InterPro" id="IPR013083">
    <property type="entry name" value="Znf_RING/FYVE/PHD"/>
</dbReference>
<feature type="domain" description="RING-type" evidence="3">
    <location>
        <begin position="72"/>
        <end position="112"/>
    </location>
</feature>
<dbReference type="PANTHER" id="PTHR22938:SF0">
    <property type="entry name" value="E3 UBIQUITIN-PROTEIN LIGASE ZNF598"/>
    <property type="match status" value="1"/>
</dbReference>
<accession>W4KLQ6</accession>
<dbReference type="InterPro" id="IPR056437">
    <property type="entry name" value="Znf-C2H2_ZNF598/HEL2"/>
</dbReference>